<dbReference type="Gene3D" id="3.10.129.10">
    <property type="entry name" value="Hotdog Thioesterase"/>
    <property type="match status" value="1"/>
</dbReference>
<dbReference type="InterPro" id="IPR027961">
    <property type="entry name" value="DUF4442"/>
</dbReference>
<dbReference type="RefSeq" id="WP_329773652.1">
    <property type="nucleotide sequence ID" value="NZ_JAYDYW010000002.1"/>
</dbReference>
<dbReference type="Proteomes" id="UP001310248">
    <property type="component" value="Unassembled WGS sequence"/>
</dbReference>
<gene>
    <name evidence="1" type="ORF">SNR37_001648</name>
</gene>
<keyword evidence="2" id="KW-1185">Reference proteome</keyword>
<evidence type="ECO:0000313" key="2">
    <source>
        <dbReference type="Proteomes" id="UP001310248"/>
    </source>
</evidence>
<proteinExistence type="predicted"/>
<protein>
    <submittedName>
        <fullName evidence="1">DUF4442 domain-containing protein</fullName>
    </submittedName>
</protein>
<dbReference type="InterPro" id="IPR029069">
    <property type="entry name" value="HotDog_dom_sf"/>
</dbReference>
<dbReference type="Pfam" id="PF14539">
    <property type="entry name" value="DUF4442"/>
    <property type="match status" value="1"/>
</dbReference>
<reference evidence="2" key="1">
    <citation type="submission" date="2023-07" db="EMBL/GenBank/DDBJ databases">
        <title>Draft genome sequence of Agarivorans aestuarii strain ZMCS4, a CAZymes producing bacteria isolated from the marine brown algae Clodostephus spongiosus.</title>
        <authorList>
            <person name="Lorente B."/>
            <person name="Cabral C."/>
            <person name="Frias J."/>
            <person name="Faria J."/>
            <person name="Toubarro D."/>
        </authorList>
    </citation>
    <scope>NUCLEOTIDE SEQUENCE [LARGE SCALE GENOMIC DNA]</scope>
    <source>
        <strain evidence="2">ZMCS4</strain>
    </source>
</reference>
<evidence type="ECO:0000313" key="1">
    <source>
        <dbReference type="EMBL" id="MEE1672333.1"/>
    </source>
</evidence>
<sequence>MDILLKKAAVARTVLNLWPPFWGSGIKITELSKDFSLCQVRLAFRWWNKNANRSQFGGAMFAMTDPIYPLMLMAILGNRYHIWDSEASIKFETPGRGKVFAKFQLDKEFIETILVAVASGEKFEPEVATEVLDEKGKVVAVIKRKLYIRLKRQYRPELKQAA</sequence>
<accession>A0ABU7FYS9</accession>
<reference evidence="1 2" key="2">
    <citation type="submission" date="2023-12" db="EMBL/GenBank/DDBJ databases">
        <authorList>
            <consortium name="Cladostephus spongiosus"/>
            <person name="Lorente B."/>
            <person name="Cabral C."/>
            <person name="Frias J."/>
            <person name="Faria J."/>
            <person name="Toubarro D."/>
        </authorList>
    </citation>
    <scope>NUCLEOTIDE SEQUENCE [LARGE SCALE GENOMIC DNA]</scope>
    <source>
        <strain evidence="1 2">ZMCS4</strain>
    </source>
</reference>
<dbReference type="SUPFAM" id="SSF54637">
    <property type="entry name" value="Thioesterase/thiol ester dehydrase-isomerase"/>
    <property type="match status" value="1"/>
</dbReference>
<name>A0ABU7FYS9_9ALTE</name>
<dbReference type="EMBL" id="JAYDYW010000002">
    <property type="protein sequence ID" value="MEE1672333.1"/>
    <property type="molecule type" value="Genomic_DNA"/>
</dbReference>
<organism evidence="1 2">
    <name type="scientific">Agarivorans aestuarii</name>
    <dbReference type="NCBI Taxonomy" id="1563703"/>
    <lineage>
        <taxon>Bacteria</taxon>
        <taxon>Pseudomonadati</taxon>
        <taxon>Pseudomonadota</taxon>
        <taxon>Gammaproteobacteria</taxon>
        <taxon>Alteromonadales</taxon>
        <taxon>Alteromonadaceae</taxon>
        <taxon>Agarivorans</taxon>
    </lineage>
</organism>
<comment type="caution">
    <text evidence="1">The sequence shown here is derived from an EMBL/GenBank/DDBJ whole genome shotgun (WGS) entry which is preliminary data.</text>
</comment>